<keyword evidence="1" id="KW-0732">Signal</keyword>
<keyword evidence="3" id="KW-1185">Reference proteome</keyword>
<protein>
    <recommendedName>
        <fullName evidence="4">DUF2599 domain-containing protein</fullName>
    </recommendedName>
</protein>
<dbReference type="RefSeq" id="WP_038412250.1">
    <property type="nucleotide sequence ID" value="NZ_CP009455.1"/>
</dbReference>
<dbReference type="Pfam" id="PF10783">
    <property type="entry name" value="DUF2599"/>
    <property type="match status" value="2"/>
</dbReference>
<feature type="signal peptide" evidence="1">
    <location>
        <begin position="1"/>
        <end position="20"/>
    </location>
</feature>
<dbReference type="InterPro" id="IPR019719">
    <property type="entry name" value="DUF2599"/>
</dbReference>
<feature type="chain" id="PRO_5001851231" description="DUF2599 domain-containing protein" evidence="1">
    <location>
        <begin position="21"/>
        <end position="552"/>
    </location>
</feature>
<reference evidence="2 3" key="1">
    <citation type="submission" date="2014-09" db="EMBL/GenBank/DDBJ databases">
        <authorList>
            <person name="Chan K.-G."/>
        </authorList>
    </citation>
    <scope>NUCLEOTIDE SEQUENCE [LARGE SCALE GENOMIC DNA]</scope>
    <source>
        <strain evidence="2 3">ND07</strain>
    </source>
</reference>
<dbReference type="AlphaFoldDB" id="A0A089WT53"/>
<dbReference type="STRING" id="157783.LK03_10415"/>
<proteinExistence type="predicted"/>
<sequence>MRNHVSAIVLLTALSPAVTAQPLIPALDPHATVERINRNYNTLDNACREPDTGAPRGHYYCSGVTLRMVDDGPFNPWDYSEFAKKTGATSYSWIRRDLSINGLVRPAGFILRTPRDAHALGLPVMETGFMCIYSFDGFTGPERRWHGCGGYNQPLPTDNQAKSATVPANRNQALAWGSCDSLGIDTANQWRQNYRFVRTDMNRIQVTQCSWNVEQASDWDAMIDTHQNPNVRNDHFARRELSNEMMLRNASEDGDGSARLPYIDAFVWDVNSTYVAPTRGDVKRPTPVVGLEPARNFQRKLYAQGYAVPILRLDFKKPASQRFSYAPEDQVIAIGDQPAAPRQYVQSADWALRLDPGTGRQEWTLTVVPSAQGQAIQASNPQALYDELRALRGSDAQWQESEREPGSMRQQLSCLIDNYPANKVWNLEPFRPLVSPAEAARAGCNPFIAPSSPLIASSAWSQFTDSASGQPVWGLRVVPTQAGRSASNEALYAELERLRGTDREWQEGGPGSMRIQLACLQNNYRNKADWNLEPYRPAVTAAQAKAQGCNPT</sequence>
<dbReference type="Proteomes" id="UP000029493">
    <property type="component" value="Chromosome"/>
</dbReference>
<dbReference type="OrthoDB" id="6873885at2"/>
<evidence type="ECO:0008006" key="4">
    <source>
        <dbReference type="Google" id="ProtNLM"/>
    </source>
</evidence>
<name>A0A089WT53_9PSED</name>
<gene>
    <name evidence="2" type="ORF">LK03_10415</name>
</gene>
<evidence type="ECO:0000313" key="2">
    <source>
        <dbReference type="EMBL" id="AIR89677.1"/>
    </source>
</evidence>
<evidence type="ECO:0000256" key="1">
    <source>
        <dbReference type="SAM" id="SignalP"/>
    </source>
</evidence>
<evidence type="ECO:0000313" key="3">
    <source>
        <dbReference type="Proteomes" id="UP000029493"/>
    </source>
</evidence>
<organism evidence="2 3">
    <name type="scientific">Pseudomonas cremoricolorata</name>
    <dbReference type="NCBI Taxonomy" id="157783"/>
    <lineage>
        <taxon>Bacteria</taxon>
        <taxon>Pseudomonadati</taxon>
        <taxon>Pseudomonadota</taxon>
        <taxon>Gammaproteobacteria</taxon>
        <taxon>Pseudomonadales</taxon>
        <taxon>Pseudomonadaceae</taxon>
        <taxon>Pseudomonas</taxon>
    </lineage>
</organism>
<dbReference type="KEGG" id="psw:LK03_10415"/>
<dbReference type="EMBL" id="CP009455">
    <property type="protein sequence ID" value="AIR89677.1"/>
    <property type="molecule type" value="Genomic_DNA"/>
</dbReference>
<accession>A0A089WT53</accession>